<accession>A0ABT6SZX9</accession>
<evidence type="ECO:0000259" key="2">
    <source>
        <dbReference type="Pfam" id="PF00155"/>
    </source>
</evidence>
<evidence type="ECO:0000313" key="4">
    <source>
        <dbReference type="Proteomes" id="UP001237105"/>
    </source>
</evidence>
<comment type="cofactor">
    <cofactor evidence="1">
        <name>pyridoxal 5'-phosphate</name>
        <dbReference type="ChEBI" id="CHEBI:597326"/>
    </cofactor>
</comment>
<gene>
    <name evidence="3" type="ORF">QIT00_17775</name>
</gene>
<dbReference type="InterPro" id="IPR004838">
    <property type="entry name" value="NHTrfase_class1_PyrdxlP-BS"/>
</dbReference>
<name>A0ABT6SZX9_9ACTN</name>
<dbReference type="PROSITE" id="PS00105">
    <property type="entry name" value="AA_TRANSFER_CLASS_1"/>
    <property type="match status" value="1"/>
</dbReference>
<dbReference type="Proteomes" id="UP001237105">
    <property type="component" value="Unassembled WGS sequence"/>
</dbReference>
<dbReference type="InterPro" id="IPR015422">
    <property type="entry name" value="PyrdxlP-dep_Trfase_small"/>
</dbReference>
<evidence type="ECO:0000313" key="3">
    <source>
        <dbReference type="EMBL" id="MDI3420384.1"/>
    </source>
</evidence>
<protein>
    <recommendedName>
        <fullName evidence="1">Aminotransferase</fullName>
        <ecNumber evidence="1">2.6.1.-</ecNumber>
    </recommendedName>
</protein>
<dbReference type="EC" id="2.6.1.-" evidence="1"/>
<comment type="similarity">
    <text evidence="1">Belongs to the class-I pyridoxal-phosphate-dependent aminotransferase family.</text>
</comment>
<keyword evidence="4" id="KW-1185">Reference proteome</keyword>
<dbReference type="GO" id="GO:0008483">
    <property type="term" value="F:transaminase activity"/>
    <property type="evidence" value="ECO:0007669"/>
    <property type="project" value="UniProtKB-KW"/>
</dbReference>
<dbReference type="Gene3D" id="3.90.1150.10">
    <property type="entry name" value="Aspartate Aminotransferase, domain 1"/>
    <property type="match status" value="1"/>
</dbReference>
<dbReference type="RefSeq" id="WP_282536264.1">
    <property type="nucleotide sequence ID" value="NZ_JASCIS010000016.1"/>
</dbReference>
<dbReference type="Pfam" id="PF00155">
    <property type="entry name" value="Aminotran_1_2"/>
    <property type="match status" value="1"/>
</dbReference>
<feature type="domain" description="Aminotransferase class I/classII large" evidence="2">
    <location>
        <begin position="49"/>
        <end position="364"/>
    </location>
</feature>
<evidence type="ECO:0000256" key="1">
    <source>
        <dbReference type="RuleBase" id="RU000481"/>
    </source>
</evidence>
<dbReference type="InterPro" id="IPR015424">
    <property type="entry name" value="PyrdxlP-dep_Trfase"/>
</dbReference>
<dbReference type="Gene3D" id="3.40.640.10">
    <property type="entry name" value="Type I PLP-dependent aspartate aminotransferase-like (Major domain)"/>
    <property type="match status" value="1"/>
</dbReference>
<dbReference type="EMBL" id="JASCIS010000016">
    <property type="protein sequence ID" value="MDI3420384.1"/>
    <property type="molecule type" value="Genomic_DNA"/>
</dbReference>
<reference evidence="3 4" key="1">
    <citation type="submission" date="2023-05" db="EMBL/GenBank/DDBJ databases">
        <title>Draft genome sequence of Streptomyces sp. B-S-A12 isolated from a cave soil in Thailand.</title>
        <authorList>
            <person name="Chamroensaksri N."/>
            <person name="Muangham S."/>
        </authorList>
    </citation>
    <scope>NUCLEOTIDE SEQUENCE [LARGE SCALE GENOMIC DNA]</scope>
    <source>
        <strain evidence="3 4">B-S-A12</strain>
    </source>
</reference>
<comment type="caution">
    <text evidence="3">The sequence shown here is derived from an EMBL/GenBank/DDBJ whole genome shotgun (WGS) entry which is preliminary data.</text>
</comment>
<proteinExistence type="inferred from homology"/>
<organism evidence="3 4">
    <name type="scientific">Streptomyces luteolus</name>
    <dbReference type="NCBI Taxonomy" id="3043615"/>
    <lineage>
        <taxon>Bacteria</taxon>
        <taxon>Bacillati</taxon>
        <taxon>Actinomycetota</taxon>
        <taxon>Actinomycetes</taxon>
        <taxon>Kitasatosporales</taxon>
        <taxon>Streptomycetaceae</taxon>
        <taxon>Streptomyces</taxon>
    </lineage>
</organism>
<dbReference type="SUPFAM" id="SSF53383">
    <property type="entry name" value="PLP-dependent transferases"/>
    <property type="match status" value="1"/>
</dbReference>
<dbReference type="PANTHER" id="PTHR43510">
    <property type="entry name" value="AMINOTRANSFERASE FUNCTION, HYPOTHETICAL (EUROFUNG)"/>
    <property type="match status" value="1"/>
</dbReference>
<dbReference type="InterPro" id="IPR015421">
    <property type="entry name" value="PyrdxlP-dep_Trfase_major"/>
</dbReference>
<dbReference type="InterPro" id="IPR004839">
    <property type="entry name" value="Aminotransferase_I/II_large"/>
</dbReference>
<dbReference type="PANTHER" id="PTHR43510:SF1">
    <property type="entry name" value="AMINOTRANSFERASE FUNCTION, HYPOTHETICAL (EUROFUNG)"/>
    <property type="match status" value="1"/>
</dbReference>
<keyword evidence="1 3" id="KW-0032">Aminotransferase</keyword>
<dbReference type="CDD" id="cd00609">
    <property type="entry name" value="AAT_like"/>
    <property type="match status" value="1"/>
</dbReference>
<keyword evidence="1" id="KW-0808">Transferase</keyword>
<sequence length="375" mass="40882">MTFTPFELLEWQGRFGSTATYTLADSGCRPVRLRDIVDNQESLNRLLDSELGYPPVCGTDQLRERIAAWHAGSADHAPEVIVTVGAAEANAVAVETLIQPGDHVVTMSPGYRQVWGAAHNRGAVVEDFPLDAGRGWRPDLDTLARVVRKGTRAISVTTPSNPTGTILTEDEIREIVAIADRAGAWILSDEVHRGTELHTDDPSPTFWGRYDKVVCVGSLSKAFGMPGLRLGWLIAPPTLTPRLRQRHEYATVSAAGPAMALAELALEPTTCNRLLDRYRGFLRESWAHMQRWVESHHPLLSVVPPEATSLALVHYDLDLPSTEVAEALHARGGVLVGAGTHFGAEHHLRFTYGQEPAVLAAALDKTSHVLKDLAA</sequence>